<keyword evidence="4 10" id="KW-0812">Transmembrane</keyword>
<dbReference type="GO" id="GO:0007165">
    <property type="term" value="P:signal transduction"/>
    <property type="evidence" value="ECO:0007669"/>
    <property type="project" value="UniProtKB-KW"/>
</dbReference>
<dbReference type="InterPro" id="IPR004089">
    <property type="entry name" value="MCPsignal_dom"/>
</dbReference>
<dbReference type="PROSITE" id="PS50885">
    <property type="entry name" value="HAMP"/>
    <property type="match status" value="1"/>
</dbReference>
<dbReference type="Pfam" id="PF00672">
    <property type="entry name" value="HAMP"/>
    <property type="match status" value="1"/>
</dbReference>
<evidence type="ECO:0000256" key="3">
    <source>
        <dbReference type="ARBA" id="ARBA00022500"/>
    </source>
</evidence>
<dbReference type="GO" id="GO:0006935">
    <property type="term" value="P:chemotaxis"/>
    <property type="evidence" value="ECO:0007669"/>
    <property type="project" value="UniProtKB-KW"/>
</dbReference>
<feature type="transmembrane region" description="Helical" evidence="10">
    <location>
        <begin position="300"/>
        <end position="318"/>
    </location>
</feature>
<reference evidence="13" key="1">
    <citation type="submission" date="2022-07" db="EMBL/GenBank/DDBJ databases">
        <title>Enhanced cultured diversity of the mouse gut microbiota enables custom-made synthetic communities.</title>
        <authorList>
            <person name="Afrizal A."/>
        </authorList>
    </citation>
    <scope>NUCLEOTIDE SEQUENCE</scope>
    <source>
        <strain evidence="13">DSM 29482</strain>
    </source>
</reference>
<dbReference type="Pfam" id="PF02743">
    <property type="entry name" value="dCache_1"/>
    <property type="match status" value="1"/>
</dbReference>
<comment type="similarity">
    <text evidence="8">Belongs to the methyl-accepting chemotaxis (MCP) protein family.</text>
</comment>
<accession>A0A9X2MJ68</accession>
<proteinExistence type="inferred from homology"/>
<evidence type="ECO:0000313" key="14">
    <source>
        <dbReference type="Proteomes" id="UP001142078"/>
    </source>
</evidence>
<comment type="caution">
    <text evidence="13">The sequence shown here is derived from an EMBL/GenBank/DDBJ whole genome shotgun (WGS) entry which is preliminary data.</text>
</comment>
<feature type="transmembrane region" description="Helical" evidence="10">
    <location>
        <begin position="26"/>
        <end position="48"/>
    </location>
</feature>
<dbReference type="PROSITE" id="PS50111">
    <property type="entry name" value="CHEMOTAXIS_TRANSDUC_2"/>
    <property type="match status" value="1"/>
</dbReference>
<evidence type="ECO:0000256" key="9">
    <source>
        <dbReference type="PROSITE-ProRule" id="PRU00284"/>
    </source>
</evidence>
<evidence type="ECO:0000256" key="5">
    <source>
        <dbReference type="ARBA" id="ARBA00022989"/>
    </source>
</evidence>
<evidence type="ECO:0000256" key="10">
    <source>
        <dbReference type="SAM" id="Phobius"/>
    </source>
</evidence>
<dbReference type="Gene3D" id="3.30.450.20">
    <property type="entry name" value="PAS domain"/>
    <property type="match status" value="1"/>
</dbReference>
<evidence type="ECO:0000259" key="12">
    <source>
        <dbReference type="PROSITE" id="PS50885"/>
    </source>
</evidence>
<evidence type="ECO:0000256" key="4">
    <source>
        <dbReference type="ARBA" id="ARBA00022692"/>
    </source>
</evidence>
<dbReference type="AlphaFoldDB" id="A0A9X2MJ68"/>
<evidence type="ECO:0000256" key="6">
    <source>
        <dbReference type="ARBA" id="ARBA00023136"/>
    </source>
</evidence>
<dbReference type="OrthoDB" id="597657at2"/>
<evidence type="ECO:0000256" key="2">
    <source>
        <dbReference type="ARBA" id="ARBA00022475"/>
    </source>
</evidence>
<dbReference type="Gene3D" id="1.10.287.950">
    <property type="entry name" value="Methyl-accepting chemotaxis protein"/>
    <property type="match status" value="1"/>
</dbReference>
<dbReference type="PANTHER" id="PTHR32089">
    <property type="entry name" value="METHYL-ACCEPTING CHEMOTAXIS PROTEIN MCPB"/>
    <property type="match status" value="1"/>
</dbReference>
<comment type="subcellular location">
    <subcellularLocation>
        <location evidence="1">Cell membrane</location>
        <topology evidence="1">Multi-pass membrane protein</topology>
    </subcellularLocation>
</comment>
<evidence type="ECO:0000259" key="11">
    <source>
        <dbReference type="PROSITE" id="PS50111"/>
    </source>
</evidence>
<dbReference type="InterPro" id="IPR003660">
    <property type="entry name" value="HAMP_dom"/>
</dbReference>
<feature type="domain" description="HAMP" evidence="12">
    <location>
        <begin position="320"/>
        <end position="375"/>
    </location>
</feature>
<dbReference type="InterPro" id="IPR033479">
    <property type="entry name" value="dCache_1"/>
</dbReference>
<dbReference type="PANTHER" id="PTHR32089:SF112">
    <property type="entry name" value="LYSOZYME-LIKE PROTEIN-RELATED"/>
    <property type="match status" value="1"/>
</dbReference>
<keyword evidence="3" id="KW-0145">Chemotaxis</keyword>
<dbReference type="RefSeq" id="WP_042683381.1">
    <property type="nucleotide sequence ID" value="NZ_CABKTM010000075.1"/>
</dbReference>
<dbReference type="Pfam" id="PF00015">
    <property type="entry name" value="MCPsignal"/>
    <property type="match status" value="1"/>
</dbReference>
<dbReference type="SMART" id="SM00283">
    <property type="entry name" value="MA"/>
    <property type="match status" value="1"/>
</dbReference>
<gene>
    <name evidence="13" type="ORF">NSA23_10205</name>
</gene>
<dbReference type="Gene3D" id="6.10.340.10">
    <property type="match status" value="1"/>
</dbReference>
<evidence type="ECO:0000256" key="7">
    <source>
        <dbReference type="ARBA" id="ARBA00023224"/>
    </source>
</evidence>
<dbReference type="EMBL" id="JANJZL010000006">
    <property type="protein sequence ID" value="MCR2044486.1"/>
    <property type="molecule type" value="Genomic_DNA"/>
</dbReference>
<sequence>MENKKEKEEINAKEGQIKSKTIRTRILISITSVIVILSLILGAVTYTISKNFIVSDTYNNLQDTSQDASKLIDERINKYITTVDTLSHFERISDPKVSKKEKDSVLKTEKERLGYSNFGVADTDGKITFIDGVKANVGDRDYFNASRNGNNYFSEPFRGKTSGVMQIAISAPLKHEGKIVGVLVGYVKAEDFYNIASDIKVGKSGHAVLMNNLGNIIYHPDKKILESKELDLENIKDKDNKLTNIYKDMLKGKSNIGQYEYKGQKKLIGYAPIKSTGWSIAVTAPENEALAKLNSLRNTIIILTLAAMAIGIGFSFIFTKNITNPLILITNKAKNISDLDFSENMAEKFLNRKDEIGNIANSFNEILNNFRTFTENISSTSEQVAASSEELAATSEESTAAATNIAESANQIANSSEEQLKEVLNVTSAIENVSKEIDNMFGLSHDASDLSNKVLEQTNEGKGKIEEALNQMVSIAKSTNLVRDSLKDINNSSSQMDEIIDVIQSIAEQTNLLALNAAIEAARAGEAGSGFAVVAEEIRKLAEETQKSTEKIDLLIQENQYIIEQANINMDSNEKDVDTGMSTVNIAKDTFEKIATLTTDVNNQIESINQAIYQVAEGNTNVLDSSSSMKEHSKNVSEQIQNVSAATEEQTASMEEIASSTEALAEIAGELQEFMSQIKL</sequence>
<dbReference type="SUPFAM" id="SSF58104">
    <property type="entry name" value="Methyl-accepting chemotaxis protein (MCP) signaling domain"/>
    <property type="match status" value="1"/>
</dbReference>
<evidence type="ECO:0000256" key="1">
    <source>
        <dbReference type="ARBA" id="ARBA00004651"/>
    </source>
</evidence>
<keyword evidence="6 10" id="KW-0472">Membrane</keyword>
<organism evidence="13 14">
    <name type="scientific">Anaerosalibacter massiliensis</name>
    <dbReference type="NCBI Taxonomy" id="1347392"/>
    <lineage>
        <taxon>Bacteria</taxon>
        <taxon>Bacillati</taxon>
        <taxon>Bacillota</taxon>
        <taxon>Tissierellia</taxon>
        <taxon>Tissierellales</taxon>
        <taxon>Sporanaerobacteraceae</taxon>
        <taxon>Anaerosalibacter</taxon>
    </lineage>
</organism>
<protein>
    <submittedName>
        <fullName evidence="13">Methyl-accepting chemotaxis protein</fullName>
    </submittedName>
</protein>
<keyword evidence="7 9" id="KW-0807">Transducer</keyword>
<evidence type="ECO:0000313" key="13">
    <source>
        <dbReference type="EMBL" id="MCR2044486.1"/>
    </source>
</evidence>
<dbReference type="CDD" id="cd06225">
    <property type="entry name" value="HAMP"/>
    <property type="match status" value="1"/>
</dbReference>
<dbReference type="CDD" id="cd12914">
    <property type="entry name" value="PDC1_DGC_like"/>
    <property type="match status" value="1"/>
</dbReference>
<dbReference type="CDD" id="cd12912">
    <property type="entry name" value="PDC2_MCP_like"/>
    <property type="match status" value="1"/>
</dbReference>
<keyword evidence="2" id="KW-1003">Cell membrane</keyword>
<keyword evidence="5 10" id="KW-1133">Transmembrane helix</keyword>
<name>A0A9X2MJ68_9FIRM</name>
<keyword evidence="14" id="KW-1185">Reference proteome</keyword>
<dbReference type="CDD" id="cd11386">
    <property type="entry name" value="MCP_signal"/>
    <property type="match status" value="1"/>
</dbReference>
<dbReference type="Proteomes" id="UP001142078">
    <property type="component" value="Unassembled WGS sequence"/>
</dbReference>
<feature type="domain" description="Methyl-accepting transducer" evidence="11">
    <location>
        <begin position="394"/>
        <end position="665"/>
    </location>
</feature>
<evidence type="ECO:0000256" key="8">
    <source>
        <dbReference type="ARBA" id="ARBA00029447"/>
    </source>
</evidence>
<dbReference type="GO" id="GO:0005886">
    <property type="term" value="C:plasma membrane"/>
    <property type="evidence" value="ECO:0007669"/>
    <property type="project" value="UniProtKB-SubCell"/>
</dbReference>